<dbReference type="PRINTS" id="PR00834">
    <property type="entry name" value="PROTEASES2C"/>
</dbReference>
<name>F0R2S0_PHOSB</name>
<organism evidence="1 2">
    <name type="scientific">Phocaeicola salanitronis (strain DSM 18170 / JCM 13657 / CCUG 60908 / BL78)</name>
    <name type="common">Bacteroides salanitronis</name>
    <dbReference type="NCBI Taxonomy" id="667015"/>
    <lineage>
        <taxon>Bacteria</taxon>
        <taxon>Pseudomonadati</taxon>
        <taxon>Bacteroidota</taxon>
        <taxon>Bacteroidia</taxon>
        <taxon>Bacteroidales</taxon>
        <taxon>Bacteroidaceae</taxon>
        <taxon>Phocaeicola</taxon>
    </lineage>
</organism>
<protein>
    <submittedName>
        <fullName evidence="1">Peptidase S1 and S6 chymotrypsin/Hap</fullName>
    </submittedName>
</protein>
<dbReference type="PANTHER" id="PTHR22939">
    <property type="entry name" value="SERINE PROTEASE FAMILY S1C HTRA-RELATED"/>
    <property type="match status" value="1"/>
</dbReference>
<dbReference type="PANTHER" id="PTHR22939:SF129">
    <property type="entry name" value="SERINE PROTEASE HTRA2, MITOCHONDRIAL"/>
    <property type="match status" value="1"/>
</dbReference>
<dbReference type="Proteomes" id="UP000007486">
    <property type="component" value="Chromosome"/>
</dbReference>
<dbReference type="SUPFAM" id="SSF50494">
    <property type="entry name" value="Trypsin-like serine proteases"/>
    <property type="match status" value="1"/>
</dbReference>
<accession>F0R2S0</accession>
<keyword evidence="2" id="KW-1185">Reference proteome</keyword>
<dbReference type="EMBL" id="CP002530">
    <property type="protein sequence ID" value="ADY35465.1"/>
    <property type="molecule type" value="Genomic_DNA"/>
</dbReference>
<evidence type="ECO:0000313" key="2">
    <source>
        <dbReference type="Proteomes" id="UP000007486"/>
    </source>
</evidence>
<dbReference type="HOGENOM" id="CLU_094115_0_0_10"/>
<sequence>MKSLHYFYVIVVLLGLQSCRKAASSREYLRSDSKTEMQKENVALSVTERENNQKNNRNKIYSATELFKRYNSAVFMVFTTDGYKAYQGSGFFISKDGLAVSNYHVFKGTAVGYEVIKLSDGRQYKIDRVVAKSESDDYILFRVKGQFNYIPISRRQCEVGERVYTIGSPKGLENTFASGEISQIRDDDFIQISCPIDHGSSGGALINRYGEVIGITTGGRDDSGANLNFAKDIHVVPYQMK</sequence>
<dbReference type="Pfam" id="PF13365">
    <property type="entry name" value="Trypsin_2"/>
    <property type="match status" value="1"/>
</dbReference>
<dbReference type="AlphaFoldDB" id="F0R2S0"/>
<proteinExistence type="predicted"/>
<dbReference type="KEGG" id="bsa:Bacsa_0872"/>
<reference evidence="1 2" key="1">
    <citation type="journal article" date="2011" name="Stand. Genomic Sci.">
        <title>Complete genome sequence of Bacteroides salanitronis type strain (BL78).</title>
        <authorList>
            <person name="Gronow S."/>
            <person name="Held B."/>
            <person name="Lucas S."/>
            <person name="Lapidus A."/>
            <person name="Del Rio T.G."/>
            <person name="Nolan M."/>
            <person name="Tice H."/>
            <person name="Deshpande S."/>
            <person name="Cheng J.F."/>
            <person name="Pitluck S."/>
            <person name="Liolios K."/>
            <person name="Pagani I."/>
            <person name="Ivanova N."/>
            <person name="Mavromatis K."/>
            <person name="Pati A."/>
            <person name="Tapia R."/>
            <person name="Han C."/>
            <person name="Goodwin L."/>
            <person name="Chen A."/>
            <person name="Palaniappan K."/>
            <person name="Land M."/>
            <person name="Hauser L."/>
            <person name="Chang Y.J."/>
            <person name="Jeffries C.D."/>
            <person name="Brambilla E.M."/>
            <person name="Rohde M."/>
            <person name="Goker M."/>
            <person name="Detter J.C."/>
            <person name="Woyke T."/>
            <person name="Bristow J."/>
            <person name="Markowitz V."/>
            <person name="Hugenholtz P."/>
            <person name="Kyrpides N.C."/>
            <person name="Klenk H.P."/>
            <person name="Eisen J.A."/>
        </authorList>
    </citation>
    <scope>NUCLEOTIDE SEQUENCE [LARGE SCALE GENOMIC DNA]</scope>
    <source>
        <strain evidence="1 2">DSM 18170</strain>
    </source>
</reference>
<dbReference type="eggNOG" id="COG0265">
    <property type="taxonomic scope" value="Bacteria"/>
</dbReference>
<dbReference type="RefSeq" id="WP_013616916.1">
    <property type="nucleotide sequence ID" value="NC_015164.1"/>
</dbReference>
<dbReference type="OrthoDB" id="636533at2"/>
<dbReference type="Gene3D" id="2.40.10.120">
    <property type="match status" value="1"/>
</dbReference>
<dbReference type="InterPro" id="IPR009003">
    <property type="entry name" value="Peptidase_S1_PA"/>
</dbReference>
<dbReference type="InterPro" id="IPR001940">
    <property type="entry name" value="Peptidase_S1C"/>
</dbReference>
<dbReference type="GO" id="GO:0004252">
    <property type="term" value="F:serine-type endopeptidase activity"/>
    <property type="evidence" value="ECO:0007669"/>
    <property type="project" value="InterPro"/>
</dbReference>
<gene>
    <name evidence="1" type="ordered locus">Bacsa_0872</name>
</gene>
<dbReference type="STRING" id="667015.Bacsa_0872"/>
<dbReference type="GO" id="GO:0006508">
    <property type="term" value="P:proteolysis"/>
    <property type="evidence" value="ECO:0007669"/>
    <property type="project" value="InterPro"/>
</dbReference>
<evidence type="ECO:0000313" key="1">
    <source>
        <dbReference type="EMBL" id="ADY35465.1"/>
    </source>
</evidence>
<dbReference type="PROSITE" id="PS51257">
    <property type="entry name" value="PROKAR_LIPOPROTEIN"/>
    <property type="match status" value="1"/>
</dbReference>